<organism evidence="1 2">
    <name type="scientific">Dialister succinatiphilus YIT 11850</name>
    <dbReference type="NCBI Taxonomy" id="742743"/>
    <lineage>
        <taxon>Bacteria</taxon>
        <taxon>Bacillati</taxon>
        <taxon>Bacillota</taxon>
        <taxon>Negativicutes</taxon>
        <taxon>Veillonellales</taxon>
        <taxon>Veillonellaceae</taxon>
        <taxon>Dialister</taxon>
    </lineage>
</organism>
<accession>H1D0R6</accession>
<name>H1D0R6_9FIRM</name>
<gene>
    <name evidence="1" type="ORF">HMPREF9453_01204</name>
</gene>
<keyword evidence="2" id="KW-1185">Reference proteome</keyword>
<dbReference type="EMBL" id="ADLT01000041">
    <property type="protein sequence ID" value="EHO62861.1"/>
    <property type="molecule type" value="Genomic_DNA"/>
</dbReference>
<dbReference type="Proteomes" id="UP000003277">
    <property type="component" value="Unassembled WGS sequence"/>
</dbReference>
<sequence length="53" mass="6043">MNFTSPARQNSIKTPEDDLLDILVAIRLYLLFLDDTDIPLRRLPLADSSKQKA</sequence>
<proteinExistence type="predicted"/>
<dbReference type="AlphaFoldDB" id="H1D0R6"/>
<reference evidence="1 2" key="1">
    <citation type="submission" date="2011-11" db="EMBL/GenBank/DDBJ databases">
        <title>The Genome Sequence of Dialister succinatiphilus YIT 11850.</title>
        <authorList>
            <consortium name="The Broad Institute Genome Sequencing Platform"/>
            <person name="Earl A."/>
            <person name="Ward D."/>
            <person name="Feldgarden M."/>
            <person name="Gevers D."/>
            <person name="Morotomi M."/>
            <person name="Young S.K."/>
            <person name="Zeng Q."/>
            <person name="Gargeya S."/>
            <person name="Fitzgerald M."/>
            <person name="Haas B."/>
            <person name="Abouelleil A."/>
            <person name="Alvarado L."/>
            <person name="Arachchi H.M."/>
            <person name="Berlin A."/>
            <person name="Brown A."/>
            <person name="Chapman S.B."/>
            <person name="Dunbar C."/>
            <person name="Gearin G."/>
            <person name="Goldberg J."/>
            <person name="Griggs A."/>
            <person name="Gujja S."/>
            <person name="Heiman D."/>
            <person name="Howarth C."/>
            <person name="Lui A."/>
            <person name="MacDonald P.J.P."/>
            <person name="Montmayeur A."/>
            <person name="Murphy C."/>
            <person name="Neiman D."/>
            <person name="Pearson M."/>
            <person name="Priest M."/>
            <person name="Roberts A."/>
            <person name="Saif S."/>
            <person name="Shea T."/>
            <person name="Sisk P."/>
            <person name="Stolte C."/>
            <person name="Sykes S."/>
            <person name="Wortman J."/>
            <person name="Nusbaum C."/>
            <person name="Birren B."/>
        </authorList>
    </citation>
    <scope>NUCLEOTIDE SEQUENCE [LARGE SCALE GENOMIC DNA]</scope>
    <source>
        <strain evidence="1 2">YIT 11850</strain>
    </source>
</reference>
<comment type="caution">
    <text evidence="1">The sequence shown here is derived from an EMBL/GenBank/DDBJ whole genome shotgun (WGS) entry which is preliminary data.</text>
</comment>
<dbReference type="HOGENOM" id="CLU_3060971_0_0_9"/>
<evidence type="ECO:0000313" key="1">
    <source>
        <dbReference type="EMBL" id="EHO62861.1"/>
    </source>
</evidence>
<protein>
    <submittedName>
        <fullName evidence="1">Uncharacterized protein</fullName>
    </submittedName>
</protein>
<evidence type="ECO:0000313" key="2">
    <source>
        <dbReference type="Proteomes" id="UP000003277"/>
    </source>
</evidence>